<dbReference type="Proteomes" id="UP001175227">
    <property type="component" value="Unassembled WGS sequence"/>
</dbReference>
<accession>A0AA39TQ80</accession>
<name>A0AA39TQ80_9AGAR</name>
<dbReference type="AlphaFoldDB" id="A0AA39TQ80"/>
<sequence>MPGKTLMLSSLIVRHALGIHMFSVLAAGKKKIYITSSNLLSVVYRDSKVNNKCHKRCSKCPTKRFIVHSCSRNASLCTTGFARKPPFSFFSPVMPNSQKKPSSSPSRRGLRRLIRAGPKARVHRQIVFKFG</sequence>
<keyword evidence="1" id="KW-0732">Signal</keyword>
<gene>
    <name evidence="2" type="ORF">IW261DRAFT_176312</name>
</gene>
<evidence type="ECO:0000313" key="2">
    <source>
        <dbReference type="EMBL" id="KAK0462688.1"/>
    </source>
</evidence>
<reference evidence="2" key="1">
    <citation type="submission" date="2023-06" db="EMBL/GenBank/DDBJ databases">
        <authorList>
            <consortium name="Lawrence Berkeley National Laboratory"/>
            <person name="Ahrendt S."/>
            <person name="Sahu N."/>
            <person name="Indic B."/>
            <person name="Wong-Bajracharya J."/>
            <person name="Merenyi Z."/>
            <person name="Ke H.-M."/>
            <person name="Monk M."/>
            <person name="Kocsube S."/>
            <person name="Drula E."/>
            <person name="Lipzen A."/>
            <person name="Balint B."/>
            <person name="Henrissat B."/>
            <person name="Andreopoulos B."/>
            <person name="Martin F.M."/>
            <person name="Harder C.B."/>
            <person name="Rigling D."/>
            <person name="Ford K.L."/>
            <person name="Foster G.D."/>
            <person name="Pangilinan J."/>
            <person name="Papanicolaou A."/>
            <person name="Barry K."/>
            <person name="LaButti K."/>
            <person name="Viragh M."/>
            <person name="Koriabine M."/>
            <person name="Yan M."/>
            <person name="Riley R."/>
            <person name="Champramary S."/>
            <person name="Plett K.L."/>
            <person name="Tsai I.J."/>
            <person name="Slot J."/>
            <person name="Sipos G."/>
            <person name="Plett J."/>
            <person name="Nagy L.G."/>
            <person name="Grigoriev I.V."/>
        </authorList>
    </citation>
    <scope>NUCLEOTIDE SEQUENCE</scope>
    <source>
        <strain evidence="2">ICMP 16352</strain>
    </source>
</reference>
<feature type="signal peptide" evidence="1">
    <location>
        <begin position="1"/>
        <end position="18"/>
    </location>
</feature>
<feature type="chain" id="PRO_5041385126" description="Secreted protein" evidence="1">
    <location>
        <begin position="19"/>
        <end position="131"/>
    </location>
</feature>
<evidence type="ECO:0008006" key="4">
    <source>
        <dbReference type="Google" id="ProtNLM"/>
    </source>
</evidence>
<comment type="caution">
    <text evidence="2">The sequence shown here is derived from an EMBL/GenBank/DDBJ whole genome shotgun (WGS) entry which is preliminary data.</text>
</comment>
<keyword evidence="3" id="KW-1185">Reference proteome</keyword>
<organism evidence="2 3">
    <name type="scientific">Armillaria novae-zelandiae</name>
    <dbReference type="NCBI Taxonomy" id="153914"/>
    <lineage>
        <taxon>Eukaryota</taxon>
        <taxon>Fungi</taxon>
        <taxon>Dikarya</taxon>
        <taxon>Basidiomycota</taxon>
        <taxon>Agaricomycotina</taxon>
        <taxon>Agaricomycetes</taxon>
        <taxon>Agaricomycetidae</taxon>
        <taxon>Agaricales</taxon>
        <taxon>Marasmiineae</taxon>
        <taxon>Physalacriaceae</taxon>
        <taxon>Armillaria</taxon>
    </lineage>
</organism>
<dbReference type="EMBL" id="JAUEPR010000126">
    <property type="protein sequence ID" value="KAK0462688.1"/>
    <property type="molecule type" value="Genomic_DNA"/>
</dbReference>
<proteinExistence type="predicted"/>
<protein>
    <recommendedName>
        <fullName evidence="4">Secreted protein</fullName>
    </recommendedName>
</protein>
<evidence type="ECO:0000313" key="3">
    <source>
        <dbReference type="Proteomes" id="UP001175227"/>
    </source>
</evidence>
<evidence type="ECO:0000256" key="1">
    <source>
        <dbReference type="SAM" id="SignalP"/>
    </source>
</evidence>